<dbReference type="GO" id="GO:0016020">
    <property type="term" value="C:membrane"/>
    <property type="evidence" value="ECO:0007669"/>
    <property type="project" value="UniProtKB-SubCell"/>
</dbReference>
<name>A0A840HTH9_9SPHN</name>
<proteinExistence type="predicted"/>
<dbReference type="Gene3D" id="1.20.120.550">
    <property type="entry name" value="Membrane associated eicosanoid/glutathione metabolism-like domain"/>
    <property type="match status" value="1"/>
</dbReference>
<evidence type="ECO:0000256" key="3">
    <source>
        <dbReference type="ARBA" id="ARBA00022989"/>
    </source>
</evidence>
<feature type="transmembrane region" description="Helical" evidence="5">
    <location>
        <begin position="6"/>
        <end position="22"/>
    </location>
</feature>
<comment type="subcellular location">
    <subcellularLocation>
        <location evidence="1">Membrane</location>
    </subcellularLocation>
</comment>
<evidence type="ECO:0000256" key="2">
    <source>
        <dbReference type="ARBA" id="ARBA00022692"/>
    </source>
</evidence>
<protein>
    <recommendedName>
        <fullName evidence="8">MAPEG family protein</fullName>
    </recommendedName>
</protein>
<keyword evidence="3 5" id="KW-1133">Transmembrane helix</keyword>
<organism evidence="6 7">
    <name type="scientific">Rhizorhapis suberifaciens</name>
    <name type="common">corky root of lettuce</name>
    <dbReference type="NCBI Taxonomy" id="13656"/>
    <lineage>
        <taxon>Bacteria</taxon>
        <taxon>Pseudomonadati</taxon>
        <taxon>Pseudomonadota</taxon>
        <taxon>Alphaproteobacteria</taxon>
        <taxon>Sphingomonadales</taxon>
        <taxon>Sphingomonadaceae</taxon>
        <taxon>Rhizorhapis</taxon>
    </lineage>
</organism>
<dbReference type="InterPro" id="IPR023352">
    <property type="entry name" value="MAPEG-like_dom_sf"/>
</dbReference>
<keyword evidence="2 5" id="KW-0812">Transmembrane</keyword>
<evidence type="ECO:0008006" key="8">
    <source>
        <dbReference type="Google" id="ProtNLM"/>
    </source>
</evidence>
<dbReference type="InterPro" id="IPR001129">
    <property type="entry name" value="Membr-assoc_MAPEG"/>
</dbReference>
<dbReference type="PANTHER" id="PTHR35814">
    <property type="match status" value="1"/>
</dbReference>
<dbReference type="AlphaFoldDB" id="A0A840HTH9"/>
<feature type="transmembrane region" description="Helical" evidence="5">
    <location>
        <begin position="53"/>
        <end position="70"/>
    </location>
</feature>
<evidence type="ECO:0000256" key="4">
    <source>
        <dbReference type="ARBA" id="ARBA00023136"/>
    </source>
</evidence>
<keyword evidence="7" id="KW-1185">Reference proteome</keyword>
<keyword evidence="4 5" id="KW-0472">Membrane</keyword>
<feature type="transmembrane region" description="Helical" evidence="5">
    <location>
        <begin position="105"/>
        <end position="127"/>
    </location>
</feature>
<feature type="transmembrane region" description="Helical" evidence="5">
    <location>
        <begin position="76"/>
        <end position="93"/>
    </location>
</feature>
<sequence>MYLPITLTFAAAAALLNLWLGMRVSRLRKVFQILHGDGGNDGLMRRIRAQANYVEYTPFVLILAGLVELALGSGTWLWLVALIYMIGRVLHAFGMDKDFPSKLRLSGALITFLTLIGLSVMALYVAYDSPRRELPPALGMQV</sequence>
<dbReference type="Pfam" id="PF01124">
    <property type="entry name" value="MAPEG"/>
    <property type="match status" value="1"/>
</dbReference>
<comment type="caution">
    <text evidence="6">The sequence shown here is derived from an EMBL/GenBank/DDBJ whole genome shotgun (WGS) entry which is preliminary data.</text>
</comment>
<dbReference type="Proteomes" id="UP000575068">
    <property type="component" value="Unassembled WGS sequence"/>
</dbReference>
<evidence type="ECO:0000313" key="6">
    <source>
        <dbReference type="EMBL" id="MBB4640919.1"/>
    </source>
</evidence>
<evidence type="ECO:0000256" key="5">
    <source>
        <dbReference type="SAM" id="Phobius"/>
    </source>
</evidence>
<gene>
    <name evidence="6" type="ORF">HNQ99_001223</name>
</gene>
<evidence type="ECO:0000313" key="7">
    <source>
        <dbReference type="Proteomes" id="UP000575068"/>
    </source>
</evidence>
<dbReference type="PANTHER" id="PTHR35814:SF1">
    <property type="entry name" value="GLUTATHIONE S-TRANSFERASE-RELATED"/>
    <property type="match status" value="1"/>
</dbReference>
<dbReference type="SUPFAM" id="SSF161084">
    <property type="entry name" value="MAPEG domain-like"/>
    <property type="match status" value="1"/>
</dbReference>
<evidence type="ECO:0000256" key="1">
    <source>
        <dbReference type="ARBA" id="ARBA00004370"/>
    </source>
</evidence>
<dbReference type="RefSeq" id="WP_184474756.1">
    <property type="nucleotide sequence ID" value="NZ_JACHOV010000004.1"/>
</dbReference>
<reference evidence="6 7" key="1">
    <citation type="submission" date="2020-08" db="EMBL/GenBank/DDBJ databases">
        <title>Genomic Encyclopedia of Type Strains, Phase IV (KMG-IV): sequencing the most valuable type-strain genomes for metagenomic binning, comparative biology and taxonomic classification.</title>
        <authorList>
            <person name="Goeker M."/>
        </authorList>
    </citation>
    <scope>NUCLEOTIDE SEQUENCE [LARGE SCALE GENOMIC DNA]</scope>
    <source>
        <strain evidence="6 7">DSM 7465</strain>
    </source>
</reference>
<accession>A0A840HTH9</accession>
<dbReference type="EMBL" id="JACHOV010000004">
    <property type="protein sequence ID" value="MBB4640919.1"/>
    <property type="molecule type" value="Genomic_DNA"/>
</dbReference>